<feature type="transmembrane region" description="Helical" evidence="1">
    <location>
        <begin position="409"/>
        <end position="430"/>
    </location>
</feature>
<dbReference type="Proteomes" id="UP000239209">
    <property type="component" value="Unassembled WGS sequence"/>
</dbReference>
<organism evidence="2 3">
    <name type="scientific">Pseudosporangium ferrugineum</name>
    <dbReference type="NCBI Taxonomy" id="439699"/>
    <lineage>
        <taxon>Bacteria</taxon>
        <taxon>Bacillati</taxon>
        <taxon>Actinomycetota</taxon>
        <taxon>Actinomycetes</taxon>
        <taxon>Micromonosporales</taxon>
        <taxon>Micromonosporaceae</taxon>
        <taxon>Pseudosporangium</taxon>
    </lineage>
</organism>
<reference evidence="2 3" key="1">
    <citation type="submission" date="2018-03" db="EMBL/GenBank/DDBJ databases">
        <title>Genomic Encyclopedia of Archaeal and Bacterial Type Strains, Phase II (KMG-II): from individual species to whole genera.</title>
        <authorList>
            <person name="Goeker M."/>
        </authorList>
    </citation>
    <scope>NUCLEOTIDE SEQUENCE [LARGE SCALE GENOMIC DNA]</scope>
    <source>
        <strain evidence="2 3">DSM 45348</strain>
    </source>
</reference>
<accession>A0A2T0S830</accession>
<feature type="transmembrane region" description="Helical" evidence="1">
    <location>
        <begin position="62"/>
        <end position="84"/>
    </location>
</feature>
<proteinExistence type="predicted"/>
<keyword evidence="1" id="KW-0472">Membrane</keyword>
<feature type="transmembrane region" description="Helical" evidence="1">
    <location>
        <begin position="525"/>
        <end position="550"/>
    </location>
</feature>
<keyword evidence="1" id="KW-1133">Transmembrane helix</keyword>
<feature type="transmembrane region" description="Helical" evidence="1">
    <location>
        <begin position="30"/>
        <end position="50"/>
    </location>
</feature>
<evidence type="ECO:0000313" key="3">
    <source>
        <dbReference type="Proteomes" id="UP000239209"/>
    </source>
</evidence>
<feature type="transmembrane region" description="Helical" evidence="1">
    <location>
        <begin position="467"/>
        <end position="486"/>
    </location>
</feature>
<feature type="transmembrane region" description="Helical" evidence="1">
    <location>
        <begin position="206"/>
        <end position="226"/>
    </location>
</feature>
<dbReference type="AlphaFoldDB" id="A0A2T0S830"/>
<name>A0A2T0S830_9ACTN</name>
<sequence>MIRALPWLLVLAGWAGTLLGTGTPGDEIAVYAAYLVLAVVLPGTLLHRALRGSRGNLPEDLGLGAATGLLMQLVAWALAAAAGLQPLLRWWPLPVIAAFVAVPALRRHWRIAEPRPLPRRWSWMICGVLAGVLVLGAVAWTTNPLPPADTVYYPDVLYHLALVHEMTRSMPFEVPQLAGETLRYHYLSDADMAAASMITGIDPATVLLRFWMVPIGAIAVLVFAALTRDVSGRWWAGPPAAGVALTGLPLVLGAPVQAYGGTSLSFSSPSQTYAMPLLGLLVTIAVDVLRGGRPRAAWFLVPPLALACAGAKASTLPPLVAGLILAGLAAIRRRAILPRLALFTALVVAAMLAGLRLFAGGGAGTLGVQPLSLLRWMEPYADTLGRFDGVVPGGPLPPGVQQADEPGRYLIAGIVVWWLMSQSPRLFGVAGLGTRGLRRDPAAWLLGGMAAAGTGAAWLLWHPSASQLYFFLCAAPFGVVLTTWLLAGLTRRWWLPAAGFTAGALWAVFAPGVDPPADPASVSGWGWAIALPGLRTLAFVAAAAVVVAILRRPVRVLAAAVVAAVLGASLATGLAASVRDLTRQPVPEPFPNPRVVTAAEMSAARWLDEHAAPDDVVATNVHCVPIDRTPPCDARAFWVAGLGGRRTLVESWAYSDATVAANGYEGRKYMFQPAPDPVRYENNQRVFTEAYPAGLSELRTAGVRWLFADSRATAISPHLADAAPIRHVSGPVTIYELR</sequence>
<gene>
    <name evidence="2" type="ORF">CLV70_106303</name>
</gene>
<protein>
    <recommendedName>
        <fullName evidence="4">4-amino-4-deoxy-L-arabinose transferase-like glycosyltransferase</fullName>
    </recommendedName>
</protein>
<dbReference type="RefSeq" id="WP_106127211.1">
    <property type="nucleotide sequence ID" value="NZ_PVZG01000006.1"/>
</dbReference>
<comment type="caution">
    <text evidence="2">The sequence shown here is derived from an EMBL/GenBank/DDBJ whole genome shotgun (WGS) entry which is preliminary data.</text>
</comment>
<feature type="transmembrane region" description="Helical" evidence="1">
    <location>
        <begin position="442"/>
        <end position="461"/>
    </location>
</feature>
<feature type="transmembrane region" description="Helical" evidence="1">
    <location>
        <begin position="121"/>
        <end position="140"/>
    </location>
</feature>
<evidence type="ECO:0000313" key="2">
    <source>
        <dbReference type="EMBL" id="PRY29582.1"/>
    </source>
</evidence>
<dbReference type="OrthoDB" id="3855595at2"/>
<feature type="transmembrane region" description="Helical" evidence="1">
    <location>
        <begin position="90"/>
        <end position="109"/>
    </location>
</feature>
<keyword evidence="1" id="KW-0812">Transmembrane</keyword>
<evidence type="ECO:0008006" key="4">
    <source>
        <dbReference type="Google" id="ProtNLM"/>
    </source>
</evidence>
<dbReference type="EMBL" id="PVZG01000006">
    <property type="protein sequence ID" value="PRY29582.1"/>
    <property type="molecule type" value="Genomic_DNA"/>
</dbReference>
<feature type="transmembrane region" description="Helical" evidence="1">
    <location>
        <begin position="493"/>
        <end position="513"/>
    </location>
</feature>
<feature type="transmembrane region" description="Helical" evidence="1">
    <location>
        <begin position="340"/>
        <end position="359"/>
    </location>
</feature>
<evidence type="ECO:0000256" key="1">
    <source>
        <dbReference type="SAM" id="Phobius"/>
    </source>
</evidence>
<feature type="transmembrane region" description="Helical" evidence="1">
    <location>
        <begin position="273"/>
        <end position="292"/>
    </location>
</feature>
<keyword evidence="3" id="KW-1185">Reference proteome</keyword>
<feature type="transmembrane region" description="Helical" evidence="1">
    <location>
        <begin position="557"/>
        <end position="578"/>
    </location>
</feature>